<organism evidence="3 4">
    <name type="scientific">Salinibacter ruber</name>
    <dbReference type="NCBI Taxonomy" id="146919"/>
    <lineage>
        <taxon>Bacteria</taxon>
        <taxon>Pseudomonadati</taxon>
        <taxon>Rhodothermota</taxon>
        <taxon>Rhodothermia</taxon>
        <taxon>Rhodothermales</taxon>
        <taxon>Salinibacteraceae</taxon>
        <taxon>Salinibacter</taxon>
    </lineage>
</organism>
<feature type="transmembrane region" description="Helical" evidence="2">
    <location>
        <begin position="180"/>
        <end position="199"/>
    </location>
</feature>
<feature type="transmembrane region" description="Helical" evidence="2">
    <location>
        <begin position="238"/>
        <end position="255"/>
    </location>
</feature>
<feature type="compositionally biased region" description="Polar residues" evidence="1">
    <location>
        <begin position="291"/>
        <end position="309"/>
    </location>
</feature>
<dbReference type="RefSeq" id="WP_259083491.1">
    <property type="nucleotide sequence ID" value="NZ_JANTYZ010000003.1"/>
</dbReference>
<evidence type="ECO:0000313" key="4">
    <source>
        <dbReference type="Proteomes" id="UP001155034"/>
    </source>
</evidence>
<evidence type="ECO:0000256" key="1">
    <source>
        <dbReference type="SAM" id="MobiDB-lite"/>
    </source>
</evidence>
<gene>
    <name evidence="3" type="ORF">GGP82_001665</name>
</gene>
<dbReference type="Proteomes" id="UP001155034">
    <property type="component" value="Unassembled WGS sequence"/>
</dbReference>
<keyword evidence="2" id="KW-1133">Transmembrane helix</keyword>
<feature type="transmembrane region" description="Helical" evidence="2">
    <location>
        <begin position="134"/>
        <end position="156"/>
    </location>
</feature>
<name>A0A9X2RG25_9BACT</name>
<evidence type="ECO:0000313" key="3">
    <source>
        <dbReference type="EMBL" id="MCS3865116.1"/>
    </source>
</evidence>
<dbReference type="AlphaFoldDB" id="A0A9X2RG25"/>
<accession>A0A9X2RG25</accession>
<feature type="transmembrane region" description="Helical" evidence="2">
    <location>
        <begin position="205"/>
        <end position="226"/>
    </location>
</feature>
<proteinExistence type="predicted"/>
<keyword evidence="2" id="KW-0472">Membrane</keyword>
<dbReference type="EMBL" id="JANTYZ010000003">
    <property type="protein sequence ID" value="MCS3865116.1"/>
    <property type="molecule type" value="Genomic_DNA"/>
</dbReference>
<keyword evidence="2" id="KW-0812">Transmembrane</keyword>
<feature type="transmembrane region" description="Helical" evidence="2">
    <location>
        <begin position="69"/>
        <end position="90"/>
    </location>
</feature>
<feature type="region of interest" description="Disordered" evidence="1">
    <location>
        <begin position="291"/>
        <end position="329"/>
    </location>
</feature>
<comment type="caution">
    <text evidence="3">The sequence shown here is derived from an EMBL/GenBank/DDBJ whole genome shotgun (WGS) entry which is preliminary data.</text>
</comment>
<reference evidence="3" key="1">
    <citation type="submission" date="2022-08" db="EMBL/GenBank/DDBJ databases">
        <title>Genomic Encyclopedia of Type Strains, Phase V (KMG-V): Genome sequencing to study the core and pangenomes of soil and plant-associated prokaryotes.</title>
        <authorList>
            <person name="Whitman W."/>
        </authorList>
    </citation>
    <scope>NUCLEOTIDE SEQUENCE</scope>
    <source>
        <strain evidence="3">SP2016B</strain>
    </source>
</reference>
<feature type="transmembrane region" description="Helical" evidence="2">
    <location>
        <begin position="261"/>
        <end position="283"/>
    </location>
</feature>
<protein>
    <submittedName>
        <fullName evidence="3">Uncharacterized protein</fullName>
    </submittedName>
</protein>
<evidence type="ECO:0000256" key="2">
    <source>
        <dbReference type="SAM" id="Phobius"/>
    </source>
</evidence>
<sequence>MSVVSALLRFNSRVFDAFEEWWEGEGARRVVARVLVGGFLLSLVAIELSRMGLLPDSVGRSVSTNHFRAIDVAFTLFLVVELVGLVVGLATSVADTAGKQFEVFSLILLRRSFKELVKFEQEPIRWSMEAGREAVQYLVVDATAALAIFVILGVFYKVQVHQPITESEGEQEFFVRQKKLVANGLLLILAGLSVYAVAAPLLGGAAIPFFNTFYTVLIFSDILIVLMSLRHSVTYHVVFRNSGFATATVMIRLALSGPRYLGAALGVGAALFNLGVAAAYYYVTPAAQASAQRNQEQTSFDDTSPTSPADTEDQPVAADPAEPESTPGV</sequence>